<evidence type="ECO:0000313" key="2">
    <source>
        <dbReference type="EMBL" id="MCW7463425.1"/>
    </source>
</evidence>
<dbReference type="EMBL" id="JAMQPV010000002">
    <property type="protein sequence ID" value="MCW7463425.1"/>
    <property type="molecule type" value="Genomic_DNA"/>
</dbReference>
<proteinExistence type="predicted"/>
<feature type="domain" description="PAS" evidence="1">
    <location>
        <begin position="22"/>
        <end position="79"/>
    </location>
</feature>
<dbReference type="PROSITE" id="PS50112">
    <property type="entry name" value="PAS"/>
    <property type="match status" value="1"/>
</dbReference>
<evidence type="ECO:0000259" key="1">
    <source>
        <dbReference type="PROSITE" id="PS50112"/>
    </source>
</evidence>
<accession>A0ABT3M0C3</accession>
<dbReference type="SMART" id="SM00091">
    <property type="entry name" value="PAS"/>
    <property type="match status" value="1"/>
</dbReference>
<dbReference type="Pfam" id="PF13426">
    <property type="entry name" value="PAS_9"/>
    <property type="match status" value="1"/>
</dbReference>
<reference evidence="2 3" key="1">
    <citation type="submission" date="2022-06" db="EMBL/GenBank/DDBJ databases">
        <title>Leptospira isolates from biofilms formed at urban environments.</title>
        <authorList>
            <person name="Ribeiro P.S."/>
            <person name="Sousa T."/>
            <person name="Carvalho N."/>
            <person name="Aburjaile F."/>
            <person name="Neves F."/>
            <person name="Oliveira D."/>
            <person name="Blanco L."/>
            <person name="Lima J."/>
            <person name="Costa F."/>
            <person name="Brenig B."/>
            <person name="Soares S."/>
            <person name="Ramos R."/>
            <person name="Goes-Neto A."/>
            <person name="Matiuzzi M."/>
            <person name="Azevedo V."/>
            <person name="Ristow P."/>
        </authorList>
    </citation>
    <scope>NUCLEOTIDE SEQUENCE [LARGE SCALE GENOMIC DNA]</scope>
    <source>
        <strain evidence="2 3">VSF25</strain>
    </source>
</reference>
<dbReference type="PANTHER" id="PTHR31600:SF2">
    <property type="entry name" value="GAMETE ENRICHED GENE 10 PROTEIN-RELATED"/>
    <property type="match status" value="1"/>
</dbReference>
<dbReference type="PANTHER" id="PTHR31600">
    <property type="entry name" value="TINY MACROCYSTS PROTEIN B-RELATED"/>
    <property type="match status" value="1"/>
</dbReference>
<gene>
    <name evidence="2" type="ORF">ND812_15105</name>
</gene>
<keyword evidence="3" id="KW-1185">Reference proteome</keyword>
<dbReference type="InterPro" id="IPR035965">
    <property type="entry name" value="PAS-like_dom_sf"/>
</dbReference>
<dbReference type="InterPro" id="IPR000014">
    <property type="entry name" value="PAS"/>
</dbReference>
<dbReference type="RefSeq" id="WP_265376206.1">
    <property type="nucleotide sequence ID" value="NZ_JAMQPV010000002.1"/>
</dbReference>
<protein>
    <submittedName>
        <fullName evidence="2">PAS domain S-box protein</fullName>
    </submittedName>
</protein>
<evidence type="ECO:0000313" key="3">
    <source>
        <dbReference type="Proteomes" id="UP001209737"/>
    </source>
</evidence>
<dbReference type="SUPFAM" id="SSF55785">
    <property type="entry name" value="PYP-like sensor domain (PAS domain)"/>
    <property type="match status" value="1"/>
</dbReference>
<dbReference type="CDD" id="cd00130">
    <property type="entry name" value="PAS"/>
    <property type="match status" value="1"/>
</dbReference>
<organism evidence="2 3">
    <name type="scientific">Leptospira limi</name>
    <dbReference type="NCBI Taxonomy" id="2950023"/>
    <lineage>
        <taxon>Bacteria</taxon>
        <taxon>Pseudomonadati</taxon>
        <taxon>Spirochaetota</taxon>
        <taxon>Spirochaetia</taxon>
        <taxon>Leptospirales</taxon>
        <taxon>Leptospiraceae</taxon>
        <taxon>Leptospira</taxon>
    </lineage>
</organism>
<dbReference type="NCBIfam" id="TIGR00229">
    <property type="entry name" value="sensory_box"/>
    <property type="match status" value="1"/>
</dbReference>
<sequence length="117" mass="13209">MKKLKLQELSKHYLAIRGSKNDAIITSDKSKTILSWNKGAENLFGYSEDEILGKPISIIIPIHLRKYHDEGMENVINGNEPRVMGNALEVTGLHKSGNEFPIELTLGHYIENGEIFF</sequence>
<dbReference type="InterPro" id="IPR052994">
    <property type="entry name" value="Tiny_macrocysts_regulators"/>
</dbReference>
<comment type="caution">
    <text evidence="2">The sequence shown here is derived from an EMBL/GenBank/DDBJ whole genome shotgun (WGS) entry which is preliminary data.</text>
</comment>
<dbReference type="Gene3D" id="3.30.450.20">
    <property type="entry name" value="PAS domain"/>
    <property type="match status" value="1"/>
</dbReference>
<name>A0ABT3M0C3_9LEPT</name>
<dbReference type="Proteomes" id="UP001209737">
    <property type="component" value="Unassembled WGS sequence"/>
</dbReference>